<keyword evidence="2" id="KW-1185">Reference proteome</keyword>
<evidence type="ECO:0000313" key="1">
    <source>
        <dbReference type="EMBL" id="THD66491.1"/>
    </source>
</evidence>
<dbReference type="RefSeq" id="WP_136336563.1">
    <property type="nucleotide sequence ID" value="NZ_QXMP01000003.1"/>
</dbReference>
<organism evidence="1 2">
    <name type="scientific">Robertkochia marina</name>
    <dbReference type="NCBI Taxonomy" id="1227945"/>
    <lineage>
        <taxon>Bacteria</taxon>
        <taxon>Pseudomonadati</taxon>
        <taxon>Bacteroidota</taxon>
        <taxon>Flavobacteriia</taxon>
        <taxon>Flavobacteriales</taxon>
        <taxon>Flavobacteriaceae</taxon>
        <taxon>Robertkochia</taxon>
    </lineage>
</organism>
<dbReference type="Proteomes" id="UP000305939">
    <property type="component" value="Unassembled WGS sequence"/>
</dbReference>
<dbReference type="EMBL" id="SSMC01000003">
    <property type="protein sequence ID" value="THD66491.1"/>
    <property type="molecule type" value="Genomic_DNA"/>
</dbReference>
<comment type="caution">
    <text evidence="1">The sequence shown here is derived from an EMBL/GenBank/DDBJ whole genome shotgun (WGS) entry which is preliminary data.</text>
</comment>
<protein>
    <submittedName>
        <fullName evidence="1">Uncharacterized protein</fullName>
    </submittedName>
</protein>
<accession>A0A4S3LZD0</accession>
<gene>
    <name evidence="1" type="ORF">E7Z59_11865</name>
</gene>
<dbReference type="OrthoDB" id="9795543at2"/>
<name>A0A4S3LZD0_9FLAO</name>
<evidence type="ECO:0000313" key="2">
    <source>
        <dbReference type="Proteomes" id="UP000305939"/>
    </source>
</evidence>
<reference evidence="1 2" key="1">
    <citation type="submission" date="2019-04" db="EMBL/GenBank/DDBJ databases">
        <title>Draft genome sequence of Robertkochia marina CC-AMO-30D.</title>
        <authorList>
            <person name="Hameed A."/>
            <person name="Lin S.-Y."/>
            <person name="Shahina M."/>
            <person name="Lai W.-A."/>
            <person name="Young C.-C."/>
        </authorList>
    </citation>
    <scope>NUCLEOTIDE SEQUENCE [LARGE SCALE GENOMIC DNA]</scope>
    <source>
        <strain evidence="1 2">CC-AMO-30D</strain>
    </source>
</reference>
<sequence>MGGKTSDGKILHPINKKQQVLQMQDDTKAILQNLPEMVPGEEGLKDIVIVEAIKKSVQNDSKYVHL</sequence>
<dbReference type="AlphaFoldDB" id="A0A4S3LZD0"/>
<proteinExistence type="predicted"/>